<accession>A0A1X9YWC2</accession>
<proteinExistence type="predicted"/>
<dbReference type="KEGG" id="pact:CA264_18400"/>
<sequence>MVLPLQRSYINQLSQSRITGRPRKLKKAGAEPLQYFIRIPRYSNKMNSRMKVSHLYTILLLLFTLAGCARIAPETSYSYIPNVNFREYSSFDWYKAEVPKPIAGGAGTQFNLLLDQNIKEAIASELVKEGVRPELDDPDIVVAYDIAVDTSLVENAGYSFPSSMGYGYSYWYGYRHRYSPEGMPNFRPIQAYPPGTVVVDIINPRTNQLLWRGAAFANFDPTSLELDEERISLVVAEIMSQFPPTPDITR</sequence>
<feature type="domain" description="DUF4136" evidence="1">
    <location>
        <begin position="76"/>
        <end position="244"/>
    </location>
</feature>
<evidence type="ECO:0000313" key="2">
    <source>
        <dbReference type="EMBL" id="ARS37240.1"/>
    </source>
</evidence>
<dbReference type="Gene3D" id="3.30.160.670">
    <property type="match status" value="1"/>
</dbReference>
<protein>
    <recommendedName>
        <fullName evidence="1">DUF4136 domain-containing protein</fullName>
    </recommendedName>
</protein>
<dbReference type="Pfam" id="PF13590">
    <property type="entry name" value="DUF4136"/>
    <property type="match status" value="1"/>
</dbReference>
<keyword evidence="3" id="KW-1185">Reference proteome</keyword>
<dbReference type="AlphaFoldDB" id="A0A1X9YWC2"/>
<evidence type="ECO:0000313" key="3">
    <source>
        <dbReference type="Proteomes" id="UP000266292"/>
    </source>
</evidence>
<organism evidence="2 3">
    <name type="scientific">Pontibacter actiniarum</name>
    <dbReference type="NCBI Taxonomy" id="323450"/>
    <lineage>
        <taxon>Bacteria</taxon>
        <taxon>Pseudomonadati</taxon>
        <taxon>Bacteroidota</taxon>
        <taxon>Cytophagia</taxon>
        <taxon>Cytophagales</taxon>
        <taxon>Hymenobacteraceae</taxon>
        <taxon>Pontibacter</taxon>
    </lineage>
</organism>
<dbReference type="STRING" id="709015.GCA_000472485_03716"/>
<dbReference type="EMBL" id="CP021235">
    <property type="protein sequence ID" value="ARS37240.1"/>
    <property type="molecule type" value="Genomic_DNA"/>
</dbReference>
<name>A0A1X9YWC2_9BACT</name>
<dbReference type="OrthoDB" id="5432251at2"/>
<reference evidence="3" key="1">
    <citation type="submission" date="2017-05" db="EMBL/GenBank/DDBJ databases">
        <authorList>
            <person name="Ray J."/>
            <person name="Price M."/>
            <person name="Deutschbauer A."/>
        </authorList>
    </citation>
    <scope>NUCLEOTIDE SEQUENCE [LARGE SCALE GENOMIC DNA]</scope>
    <source>
        <strain evidence="3">DSM 19842</strain>
    </source>
</reference>
<gene>
    <name evidence="2" type="ORF">CA264_18400</name>
</gene>
<dbReference type="Proteomes" id="UP000266292">
    <property type="component" value="Chromosome"/>
</dbReference>
<evidence type="ECO:0000259" key="1">
    <source>
        <dbReference type="Pfam" id="PF13590"/>
    </source>
</evidence>
<dbReference type="InterPro" id="IPR025411">
    <property type="entry name" value="DUF4136"/>
</dbReference>